<gene>
    <name evidence="1" type="ORF">Q4610_04300</name>
</gene>
<proteinExistence type="predicted"/>
<accession>A0ABT8ZIA7</accession>
<evidence type="ECO:0000313" key="2">
    <source>
        <dbReference type="Proteomes" id="UP001176471"/>
    </source>
</evidence>
<dbReference type="EMBL" id="JAUQOM010000001">
    <property type="protein sequence ID" value="MDO7834259.1"/>
    <property type="molecule type" value="Genomic_DNA"/>
</dbReference>
<comment type="caution">
    <text evidence="1">The sequence shown here is derived from an EMBL/GenBank/DDBJ whole genome shotgun (WGS) entry which is preliminary data.</text>
</comment>
<organism evidence="1 2">
    <name type="scientific">Sphingobium cyanobacteriorum</name>
    <dbReference type="NCBI Taxonomy" id="3063954"/>
    <lineage>
        <taxon>Bacteria</taxon>
        <taxon>Pseudomonadati</taxon>
        <taxon>Pseudomonadota</taxon>
        <taxon>Alphaproteobacteria</taxon>
        <taxon>Sphingomonadales</taxon>
        <taxon>Sphingomonadaceae</taxon>
        <taxon>Sphingobium</taxon>
    </lineage>
</organism>
<dbReference type="RefSeq" id="WP_304534754.1">
    <property type="nucleotide sequence ID" value="NZ_JAUQOM010000001.1"/>
</dbReference>
<dbReference type="Proteomes" id="UP001176471">
    <property type="component" value="Unassembled WGS sequence"/>
</dbReference>
<dbReference type="InterPro" id="IPR022037">
    <property type="entry name" value="DUF3606"/>
</dbReference>
<sequence>MTDNQDDGRVALECEAAVLYWTYRFGVTRDELEEAVEMVGDDADAVAAYLNIAR</sequence>
<protein>
    <submittedName>
        <fullName evidence="1">DUF3606 domain-containing protein</fullName>
    </submittedName>
</protein>
<keyword evidence="2" id="KW-1185">Reference proteome</keyword>
<dbReference type="Pfam" id="PF12244">
    <property type="entry name" value="DUF3606"/>
    <property type="match status" value="1"/>
</dbReference>
<evidence type="ECO:0000313" key="1">
    <source>
        <dbReference type="EMBL" id="MDO7834259.1"/>
    </source>
</evidence>
<reference evidence="1" key="1">
    <citation type="submission" date="2023-07" db="EMBL/GenBank/DDBJ databases">
        <title>Bacterial whole genome sequence for Sphingobium sp. HBC34.</title>
        <authorList>
            <person name="Le V."/>
            <person name="Ko S.-R."/>
            <person name="Ahn C.-Y."/>
            <person name="Oh H.-M."/>
        </authorList>
    </citation>
    <scope>NUCLEOTIDE SEQUENCE</scope>
    <source>
        <strain evidence="1">HBC34</strain>
    </source>
</reference>
<name>A0ABT8ZIA7_9SPHN</name>